<evidence type="ECO:0000256" key="5">
    <source>
        <dbReference type="ARBA" id="ARBA00023239"/>
    </source>
</evidence>
<dbReference type="InterPro" id="IPR015421">
    <property type="entry name" value="PyrdxlP-dep_Trfase_major"/>
</dbReference>
<evidence type="ECO:0000256" key="6">
    <source>
        <dbReference type="PIRSR" id="PIRSR602129-50"/>
    </source>
</evidence>
<keyword evidence="4 6" id="KW-0663">Pyridoxal phosphate</keyword>
<accession>A0A835FF63</accession>
<comment type="caution">
    <text evidence="8">The sequence shown here is derived from an EMBL/GenBank/DDBJ whole genome shotgun (WGS) entry which is preliminary data.</text>
</comment>
<reference evidence="8" key="1">
    <citation type="submission" date="2020-07" db="EMBL/GenBank/DDBJ databases">
        <title>Genome sequence and genetic diversity analysis of an under-domesticated orphan crop, white fonio (Digitaria exilis).</title>
        <authorList>
            <person name="Bennetzen J.L."/>
            <person name="Chen S."/>
            <person name="Ma X."/>
            <person name="Wang X."/>
            <person name="Yssel A.E.J."/>
            <person name="Chaluvadi S.R."/>
            <person name="Johnson M."/>
            <person name="Gangashetty P."/>
            <person name="Hamidou F."/>
            <person name="Sanogo M.D."/>
            <person name="Zwaenepoel A."/>
            <person name="Wallace J."/>
            <person name="Van De Peer Y."/>
            <person name="Van Deynze A."/>
        </authorList>
    </citation>
    <scope>NUCLEOTIDE SEQUENCE</scope>
    <source>
        <tissue evidence="8">Leaves</tissue>
    </source>
</reference>
<evidence type="ECO:0000256" key="3">
    <source>
        <dbReference type="ARBA" id="ARBA00022793"/>
    </source>
</evidence>
<dbReference type="GO" id="GO:0005737">
    <property type="term" value="C:cytoplasm"/>
    <property type="evidence" value="ECO:0007669"/>
    <property type="project" value="TreeGrafter"/>
</dbReference>
<dbReference type="InterPro" id="IPR015422">
    <property type="entry name" value="PyrdxlP-dep_Trfase_small"/>
</dbReference>
<organism evidence="8 9">
    <name type="scientific">Digitaria exilis</name>
    <dbReference type="NCBI Taxonomy" id="1010633"/>
    <lineage>
        <taxon>Eukaryota</taxon>
        <taxon>Viridiplantae</taxon>
        <taxon>Streptophyta</taxon>
        <taxon>Embryophyta</taxon>
        <taxon>Tracheophyta</taxon>
        <taxon>Spermatophyta</taxon>
        <taxon>Magnoliopsida</taxon>
        <taxon>Liliopsida</taxon>
        <taxon>Poales</taxon>
        <taxon>Poaceae</taxon>
        <taxon>PACMAD clade</taxon>
        <taxon>Panicoideae</taxon>
        <taxon>Panicodae</taxon>
        <taxon>Paniceae</taxon>
        <taxon>Anthephorinae</taxon>
        <taxon>Digitaria</taxon>
    </lineage>
</organism>
<evidence type="ECO:0000256" key="4">
    <source>
        <dbReference type="ARBA" id="ARBA00022898"/>
    </source>
</evidence>
<comment type="similarity">
    <text evidence="2 7">Belongs to the group II decarboxylase family.</text>
</comment>
<sequence>MAPPAQICHTNNGDSPNAVAAIRVVAKETPPPPPRSASLLDADEFRRHGHQVIDLIADYYANMGSYPVHPSVNVVPFTWAASPAATELEMVSVTWLGKALHLPENLLFCGGGGGTLLGTSCEAILCALVAAREKKLAEIGGKRIGDLAARIAGIHRDNCREIPTRRDSEFAMSAVDLSAAMKDDVDTGLVLLLVCATIGTTQTAAVDPVSDICAVAAAHGAWVHVDAAYARSVLVCPEFRHLADGVEAADSFSMNAHKWLLANTDCCALWVRQPALLVAALGTEQEYILKDAAAEGHDVVDYKDWSVTLTRRLRALKLWLVLRCHGVEGLREHVRAHVRMATSFETMVRADERFEVAARRQFALVCFRLRSPEKLGGEKTANEINRRLLEEVNATSSGPYMSSAKVGGVYMLRCAIGSTLTEDGHLTEAWKVVQDRAADILGKLKSTR</sequence>
<keyword evidence="9" id="KW-1185">Reference proteome</keyword>
<dbReference type="GO" id="GO:0030170">
    <property type="term" value="F:pyridoxal phosphate binding"/>
    <property type="evidence" value="ECO:0007669"/>
    <property type="project" value="InterPro"/>
</dbReference>
<feature type="modified residue" description="N6-(pyridoxal phosphate)lysine" evidence="6">
    <location>
        <position position="258"/>
    </location>
</feature>
<evidence type="ECO:0000313" key="9">
    <source>
        <dbReference type="Proteomes" id="UP000636709"/>
    </source>
</evidence>
<evidence type="ECO:0000313" key="8">
    <source>
        <dbReference type="EMBL" id="KAF8752737.1"/>
    </source>
</evidence>
<dbReference type="GO" id="GO:0019752">
    <property type="term" value="P:carboxylic acid metabolic process"/>
    <property type="evidence" value="ECO:0007669"/>
    <property type="project" value="InterPro"/>
</dbReference>
<comment type="cofactor">
    <cofactor evidence="1 6 7">
        <name>pyridoxal 5'-phosphate</name>
        <dbReference type="ChEBI" id="CHEBI:597326"/>
    </cofactor>
</comment>
<evidence type="ECO:0000256" key="2">
    <source>
        <dbReference type="ARBA" id="ARBA00009533"/>
    </source>
</evidence>
<dbReference type="EMBL" id="JACEFO010000916">
    <property type="protein sequence ID" value="KAF8752737.1"/>
    <property type="molecule type" value="Genomic_DNA"/>
</dbReference>
<gene>
    <name evidence="8" type="ORF">HU200_011875</name>
</gene>
<evidence type="ECO:0000256" key="1">
    <source>
        <dbReference type="ARBA" id="ARBA00001933"/>
    </source>
</evidence>
<dbReference type="SUPFAM" id="SSF53383">
    <property type="entry name" value="PLP-dependent transferases"/>
    <property type="match status" value="1"/>
</dbReference>
<dbReference type="PANTHER" id="PTHR11999:SF96">
    <property type="entry name" value="TYROSINE DECARBOXYLASE"/>
    <property type="match status" value="1"/>
</dbReference>
<dbReference type="OrthoDB" id="639767at2759"/>
<protein>
    <recommendedName>
        <fullName evidence="10">Tyrosine decarboxylase</fullName>
    </recommendedName>
</protein>
<keyword evidence="5 7" id="KW-0456">Lyase</keyword>
<dbReference type="Pfam" id="PF00282">
    <property type="entry name" value="Pyridoxal_deC"/>
    <property type="match status" value="2"/>
</dbReference>
<dbReference type="InterPro" id="IPR010977">
    <property type="entry name" value="Aromatic_deC"/>
</dbReference>
<dbReference type="PANTHER" id="PTHR11999">
    <property type="entry name" value="GROUP II PYRIDOXAL-5-PHOSPHATE DECARBOXYLASE"/>
    <property type="match status" value="1"/>
</dbReference>
<evidence type="ECO:0000256" key="7">
    <source>
        <dbReference type="RuleBase" id="RU000382"/>
    </source>
</evidence>
<evidence type="ECO:0008006" key="10">
    <source>
        <dbReference type="Google" id="ProtNLM"/>
    </source>
</evidence>
<dbReference type="InterPro" id="IPR015424">
    <property type="entry name" value="PyrdxlP-dep_Trfase"/>
</dbReference>
<dbReference type="InterPro" id="IPR002129">
    <property type="entry name" value="PyrdxlP-dep_de-COase"/>
</dbReference>
<proteinExistence type="inferred from homology"/>
<dbReference type="Proteomes" id="UP000636709">
    <property type="component" value="Unassembled WGS sequence"/>
</dbReference>
<keyword evidence="3" id="KW-0210">Decarboxylase</keyword>
<dbReference type="Gene3D" id="3.90.1150.10">
    <property type="entry name" value="Aspartate Aminotransferase, domain 1"/>
    <property type="match status" value="1"/>
</dbReference>
<dbReference type="GO" id="GO:0016831">
    <property type="term" value="F:carboxy-lyase activity"/>
    <property type="evidence" value="ECO:0007669"/>
    <property type="project" value="TreeGrafter"/>
</dbReference>
<name>A0A835FF63_9POAL</name>
<dbReference type="Gene3D" id="3.40.640.10">
    <property type="entry name" value="Type I PLP-dependent aspartate aminotransferase-like (Major domain)"/>
    <property type="match status" value="1"/>
</dbReference>
<dbReference type="AlphaFoldDB" id="A0A835FF63"/>